<dbReference type="PRINTS" id="PR00039">
    <property type="entry name" value="HTHLYSR"/>
</dbReference>
<dbReference type="PANTHER" id="PTHR30346">
    <property type="entry name" value="TRANSCRIPTIONAL DUAL REGULATOR HCAR-RELATED"/>
    <property type="match status" value="1"/>
</dbReference>
<dbReference type="GO" id="GO:0003700">
    <property type="term" value="F:DNA-binding transcription factor activity"/>
    <property type="evidence" value="ECO:0007669"/>
    <property type="project" value="InterPro"/>
</dbReference>
<accession>A0A918KF96</accession>
<keyword evidence="3" id="KW-0238">DNA-binding</keyword>
<dbReference type="InterPro" id="IPR036388">
    <property type="entry name" value="WH-like_DNA-bd_sf"/>
</dbReference>
<dbReference type="SUPFAM" id="SSF53850">
    <property type="entry name" value="Periplasmic binding protein-like II"/>
    <property type="match status" value="1"/>
</dbReference>
<reference evidence="7" key="2">
    <citation type="submission" date="2020-09" db="EMBL/GenBank/DDBJ databases">
        <authorList>
            <person name="Sun Q."/>
            <person name="Kim S."/>
        </authorList>
    </citation>
    <scope>NUCLEOTIDE SEQUENCE</scope>
    <source>
        <strain evidence="7">KCTC 22169</strain>
    </source>
</reference>
<gene>
    <name evidence="7" type="ORF">GCM10007392_31470</name>
</gene>
<name>A0A918KF96_9GAMM</name>
<keyword evidence="8" id="KW-1185">Reference proteome</keyword>
<dbReference type="AlphaFoldDB" id="A0A918KF96"/>
<dbReference type="GO" id="GO:0003677">
    <property type="term" value="F:DNA binding"/>
    <property type="evidence" value="ECO:0007669"/>
    <property type="project" value="UniProtKB-KW"/>
</dbReference>
<evidence type="ECO:0000256" key="1">
    <source>
        <dbReference type="ARBA" id="ARBA00009437"/>
    </source>
</evidence>
<evidence type="ECO:0000256" key="4">
    <source>
        <dbReference type="ARBA" id="ARBA00023159"/>
    </source>
</evidence>
<comment type="similarity">
    <text evidence="1">Belongs to the LysR transcriptional regulatory family.</text>
</comment>
<dbReference type="Proteomes" id="UP000626148">
    <property type="component" value="Unassembled WGS sequence"/>
</dbReference>
<dbReference type="Pfam" id="PF00126">
    <property type="entry name" value="HTH_1"/>
    <property type="match status" value="1"/>
</dbReference>
<organism evidence="7 8">
    <name type="scientific">Saccharospirillum salsuginis</name>
    <dbReference type="NCBI Taxonomy" id="418750"/>
    <lineage>
        <taxon>Bacteria</taxon>
        <taxon>Pseudomonadati</taxon>
        <taxon>Pseudomonadota</taxon>
        <taxon>Gammaproteobacteria</taxon>
        <taxon>Oceanospirillales</taxon>
        <taxon>Saccharospirillaceae</taxon>
        <taxon>Saccharospirillum</taxon>
    </lineage>
</organism>
<keyword evidence="5" id="KW-0804">Transcription</keyword>
<reference evidence="7" key="1">
    <citation type="journal article" date="2014" name="Int. J. Syst. Evol. Microbiol.">
        <title>Complete genome sequence of Corynebacterium casei LMG S-19264T (=DSM 44701T), isolated from a smear-ripened cheese.</title>
        <authorList>
            <consortium name="US DOE Joint Genome Institute (JGI-PGF)"/>
            <person name="Walter F."/>
            <person name="Albersmeier A."/>
            <person name="Kalinowski J."/>
            <person name="Ruckert C."/>
        </authorList>
    </citation>
    <scope>NUCLEOTIDE SEQUENCE</scope>
    <source>
        <strain evidence="7">KCTC 22169</strain>
    </source>
</reference>
<evidence type="ECO:0000256" key="3">
    <source>
        <dbReference type="ARBA" id="ARBA00023125"/>
    </source>
</evidence>
<protein>
    <submittedName>
        <fullName evidence="7">Transcriptional regulator</fullName>
    </submittedName>
</protein>
<dbReference type="EMBL" id="BMXR01000008">
    <property type="protein sequence ID" value="GGX61316.1"/>
    <property type="molecule type" value="Genomic_DNA"/>
</dbReference>
<dbReference type="GO" id="GO:0032993">
    <property type="term" value="C:protein-DNA complex"/>
    <property type="evidence" value="ECO:0007669"/>
    <property type="project" value="TreeGrafter"/>
</dbReference>
<dbReference type="Pfam" id="PF03466">
    <property type="entry name" value="LysR_substrate"/>
    <property type="match status" value="1"/>
</dbReference>
<dbReference type="Gene3D" id="3.40.190.10">
    <property type="entry name" value="Periplasmic binding protein-like II"/>
    <property type="match status" value="2"/>
</dbReference>
<dbReference type="InterPro" id="IPR000847">
    <property type="entry name" value="LysR_HTH_N"/>
</dbReference>
<comment type="caution">
    <text evidence="7">The sequence shown here is derived from an EMBL/GenBank/DDBJ whole genome shotgun (WGS) entry which is preliminary data.</text>
</comment>
<evidence type="ECO:0000313" key="8">
    <source>
        <dbReference type="Proteomes" id="UP000626148"/>
    </source>
</evidence>
<proteinExistence type="inferred from homology"/>
<keyword evidence="2" id="KW-0805">Transcription regulation</keyword>
<dbReference type="PANTHER" id="PTHR30346:SF26">
    <property type="entry name" value="HYDROGEN PEROXIDE-INDUCIBLE GENES ACTIVATOR"/>
    <property type="match status" value="1"/>
</dbReference>
<keyword evidence="4" id="KW-0010">Activator</keyword>
<dbReference type="PROSITE" id="PS50931">
    <property type="entry name" value="HTH_LYSR"/>
    <property type="match status" value="1"/>
</dbReference>
<evidence type="ECO:0000256" key="5">
    <source>
        <dbReference type="ARBA" id="ARBA00023163"/>
    </source>
</evidence>
<feature type="domain" description="HTH lysR-type" evidence="6">
    <location>
        <begin position="1"/>
        <end position="58"/>
    </location>
</feature>
<sequence length="281" mass="31394">MELRVLRYFLAAYETGSVSAASRRCFVAQPSISAAIAQLEDELGTPLFERHTKGVRPTDAGQRLYPLAAHLVADSEAIVRSFHRSERPQPLRLGLMRSLGAERMSDWLKRLMGRIENLELTLVNPEEGCDARIVTAGMRQSHESFEPIWTDRYRLALPAGHPLSLKERVTLVDLEDQPFVLREHCEATESLRQALHRQTITVQPRAHLRTIEYSLALVAAGVGLALVPDWPETRSRLDMALRPLSDFQADIQIGLAYPEELSGGIRQAVIEVCGQVRSLAG</sequence>
<dbReference type="Gene3D" id="1.10.10.10">
    <property type="entry name" value="Winged helix-like DNA-binding domain superfamily/Winged helix DNA-binding domain"/>
    <property type="match status" value="1"/>
</dbReference>
<dbReference type="FunFam" id="1.10.10.10:FF:000001">
    <property type="entry name" value="LysR family transcriptional regulator"/>
    <property type="match status" value="1"/>
</dbReference>
<evidence type="ECO:0000313" key="7">
    <source>
        <dbReference type="EMBL" id="GGX61316.1"/>
    </source>
</evidence>
<dbReference type="InterPro" id="IPR036390">
    <property type="entry name" value="WH_DNA-bd_sf"/>
</dbReference>
<dbReference type="SUPFAM" id="SSF46785">
    <property type="entry name" value="Winged helix' DNA-binding domain"/>
    <property type="match status" value="1"/>
</dbReference>
<evidence type="ECO:0000259" key="6">
    <source>
        <dbReference type="PROSITE" id="PS50931"/>
    </source>
</evidence>
<evidence type="ECO:0000256" key="2">
    <source>
        <dbReference type="ARBA" id="ARBA00023015"/>
    </source>
</evidence>
<dbReference type="RefSeq" id="WP_189610392.1">
    <property type="nucleotide sequence ID" value="NZ_BMXR01000008.1"/>
</dbReference>
<dbReference type="InterPro" id="IPR005119">
    <property type="entry name" value="LysR_subst-bd"/>
</dbReference>